<protein>
    <recommendedName>
        <fullName evidence="3">BTB domain-containing protein</fullName>
    </recommendedName>
</protein>
<comment type="caution">
    <text evidence="1">The sequence shown here is derived from an EMBL/GenBank/DDBJ whole genome shotgun (WGS) entry which is preliminary data.</text>
</comment>
<keyword evidence="2" id="KW-1185">Reference proteome</keyword>
<name>A0A8H5GC74_9AGAR</name>
<dbReference type="EMBL" id="JAACJO010000002">
    <property type="protein sequence ID" value="KAF5362236.1"/>
    <property type="molecule type" value="Genomic_DNA"/>
</dbReference>
<dbReference type="OrthoDB" id="3184970at2759"/>
<evidence type="ECO:0008006" key="3">
    <source>
        <dbReference type="Google" id="ProtNLM"/>
    </source>
</evidence>
<sequence>MYQFQQEMEDIASCFGPPRRYRVGNLPSDFFVHGSQPGPPSPHDVPLLIQVPNLPQGYAGDTVFFRSSNNKDFQVNRHYVEAHASSMIPENWTLSESTVIGLSETASVLNILFQFINPGGPPTLRDLSFESLARVTKAAEKYQVFSAMSICSERMRALSHQYPKQIFVYGLHYNYPTVLDATAPHVVTSEKLVNLFPLLPPSHHYRWLRYYSLWAKALDRVAPYSFVTETEESPVNTACWELCWHIIAKRLSKGVRALNDPAQTFSVPSSNDHPQCSRCRRACANWKVHAESIIAQIPQYSSIASSGDGH</sequence>
<organism evidence="1 2">
    <name type="scientific">Leucocoprinus leucothites</name>
    <dbReference type="NCBI Taxonomy" id="201217"/>
    <lineage>
        <taxon>Eukaryota</taxon>
        <taxon>Fungi</taxon>
        <taxon>Dikarya</taxon>
        <taxon>Basidiomycota</taxon>
        <taxon>Agaricomycotina</taxon>
        <taxon>Agaricomycetes</taxon>
        <taxon>Agaricomycetidae</taxon>
        <taxon>Agaricales</taxon>
        <taxon>Agaricineae</taxon>
        <taxon>Agaricaceae</taxon>
        <taxon>Leucocoprinus</taxon>
    </lineage>
</organism>
<proteinExistence type="predicted"/>
<reference evidence="1 2" key="1">
    <citation type="journal article" date="2020" name="ISME J.">
        <title>Uncovering the hidden diversity of litter-decomposition mechanisms in mushroom-forming fungi.</title>
        <authorList>
            <person name="Floudas D."/>
            <person name="Bentzer J."/>
            <person name="Ahren D."/>
            <person name="Johansson T."/>
            <person name="Persson P."/>
            <person name="Tunlid A."/>
        </authorList>
    </citation>
    <scope>NUCLEOTIDE SEQUENCE [LARGE SCALE GENOMIC DNA]</scope>
    <source>
        <strain evidence="1 2">CBS 146.42</strain>
    </source>
</reference>
<evidence type="ECO:0000313" key="2">
    <source>
        <dbReference type="Proteomes" id="UP000559027"/>
    </source>
</evidence>
<evidence type="ECO:0000313" key="1">
    <source>
        <dbReference type="EMBL" id="KAF5362236.1"/>
    </source>
</evidence>
<accession>A0A8H5GC74</accession>
<dbReference type="Proteomes" id="UP000559027">
    <property type="component" value="Unassembled WGS sequence"/>
</dbReference>
<gene>
    <name evidence="1" type="ORF">D9756_001998</name>
</gene>
<dbReference type="AlphaFoldDB" id="A0A8H5GC74"/>